<evidence type="ECO:0000256" key="2">
    <source>
        <dbReference type="ARBA" id="ARBA00022692"/>
    </source>
</evidence>
<dbReference type="Gene3D" id="1.10.357.140">
    <property type="entry name" value="UbiA prenyltransferase"/>
    <property type="match status" value="1"/>
</dbReference>
<feature type="non-terminal residue" evidence="6">
    <location>
        <position position="1"/>
    </location>
</feature>
<proteinExistence type="predicted"/>
<evidence type="ECO:0000313" key="6">
    <source>
        <dbReference type="EMBL" id="SVC64963.1"/>
    </source>
</evidence>
<dbReference type="GO" id="GO:0016765">
    <property type="term" value="F:transferase activity, transferring alkyl or aryl (other than methyl) groups"/>
    <property type="evidence" value="ECO:0007669"/>
    <property type="project" value="InterPro"/>
</dbReference>
<organism evidence="6">
    <name type="scientific">marine metagenome</name>
    <dbReference type="NCBI Taxonomy" id="408172"/>
    <lineage>
        <taxon>unclassified sequences</taxon>
        <taxon>metagenomes</taxon>
        <taxon>ecological metagenomes</taxon>
    </lineage>
</organism>
<dbReference type="EMBL" id="UINC01102951">
    <property type="protein sequence ID" value="SVC64963.1"/>
    <property type="molecule type" value="Genomic_DNA"/>
</dbReference>
<evidence type="ECO:0000256" key="5">
    <source>
        <dbReference type="SAM" id="Phobius"/>
    </source>
</evidence>
<feature type="transmembrane region" description="Helical" evidence="5">
    <location>
        <begin position="92"/>
        <end position="110"/>
    </location>
</feature>
<evidence type="ECO:0008006" key="7">
    <source>
        <dbReference type="Google" id="ProtNLM"/>
    </source>
</evidence>
<gene>
    <name evidence="6" type="ORF">METZ01_LOCUS317817</name>
</gene>
<evidence type="ECO:0000256" key="3">
    <source>
        <dbReference type="ARBA" id="ARBA00022989"/>
    </source>
</evidence>
<accession>A0A382NUV1</accession>
<protein>
    <recommendedName>
        <fullName evidence="7">Decaprenyl-phosphate phosphoribosyltransferase</fullName>
    </recommendedName>
</protein>
<comment type="subcellular location">
    <subcellularLocation>
        <location evidence="1">Membrane</location>
        <topology evidence="1">Multi-pass membrane protein</topology>
    </subcellularLocation>
</comment>
<dbReference type="AlphaFoldDB" id="A0A382NUV1"/>
<feature type="transmembrane region" description="Helical" evidence="5">
    <location>
        <begin position="171"/>
        <end position="189"/>
    </location>
</feature>
<dbReference type="Pfam" id="PF01040">
    <property type="entry name" value="UbiA"/>
    <property type="match status" value="1"/>
</dbReference>
<feature type="transmembrane region" description="Helical" evidence="5">
    <location>
        <begin position="201"/>
        <end position="223"/>
    </location>
</feature>
<keyword evidence="4 5" id="KW-0472">Membrane</keyword>
<evidence type="ECO:0000256" key="1">
    <source>
        <dbReference type="ARBA" id="ARBA00004141"/>
    </source>
</evidence>
<dbReference type="InterPro" id="IPR044878">
    <property type="entry name" value="UbiA_sf"/>
</dbReference>
<feature type="transmembrane region" description="Helical" evidence="5">
    <location>
        <begin position="137"/>
        <end position="159"/>
    </location>
</feature>
<dbReference type="GO" id="GO:0016020">
    <property type="term" value="C:membrane"/>
    <property type="evidence" value="ECO:0007669"/>
    <property type="project" value="UniProtKB-SubCell"/>
</dbReference>
<evidence type="ECO:0000256" key="4">
    <source>
        <dbReference type="ARBA" id="ARBA00023136"/>
    </source>
</evidence>
<sequence length="224" mass="23849">DAVHPLKRDRALASGRVASRPAYALTGVLALVSLVMARALGPGFIAVLGAFLALQVAYSLWLKEAVLVDATAISGGFLLRTLGGALAVGARMSAWLFLCTFLLAMFLALAKRRHEIVLLGSGAEQHRGVLGRYSATLLDQVLTVLAATTIAAYTAYSMWPGVAEKLGTTRLYLTVPFVVIGLLRYLFLVHGRAEGEPTKVLLADLPLQTSIVLWLAAAFALLYG</sequence>
<keyword evidence="2 5" id="KW-0812">Transmembrane</keyword>
<dbReference type="InterPro" id="IPR000537">
    <property type="entry name" value="UbiA_prenyltransferase"/>
</dbReference>
<dbReference type="CDD" id="cd13963">
    <property type="entry name" value="PT_UbiA_2"/>
    <property type="match status" value="1"/>
</dbReference>
<reference evidence="6" key="1">
    <citation type="submission" date="2018-05" db="EMBL/GenBank/DDBJ databases">
        <authorList>
            <person name="Lanie J.A."/>
            <person name="Ng W.-L."/>
            <person name="Kazmierczak K.M."/>
            <person name="Andrzejewski T.M."/>
            <person name="Davidsen T.M."/>
            <person name="Wayne K.J."/>
            <person name="Tettelin H."/>
            <person name="Glass J.I."/>
            <person name="Rusch D."/>
            <person name="Podicherti R."/>
            <person name="Tsui H.-C.T."/>
            <person name="Winkler M.E."/>
        </authorList>
    </citation>
    <scope>NUCLEOTIDE SEQUENCE</scope>
</reference>
<keyword evidence="3 5" id="KW-1133">Transmembrane helix</keyword>
<feature type="transmembrane region" description="Helical" evidence="5">
    <location>
        <begin position="43"/>
        <end position="61"/>
    </location>
</feature>
<name>A0A382NUV1_9ZZZZ</name>